<evidence type="ECO:0000256" key="1">
    <source>
        <dbReference type="ARBA" id="ARBA00001311"/>
    </source>
</evidence>
<dbReference type="PROSITE" id="PS00571">
    <property type="entry name" value="AMIDASES"/>
    <property type="match status" value="1"/>
</dbReference>
<dbReference type="NCBIfam" id="NF005899">
    <property type="entry name" value="PRK07869.1"/>
    <property type="match status" value="1"/>
</dbReference>
<proteinExistence type="inferred from homology"/>
<dbReference type="InterPro" id="IPR020556">
    <property type="entry name" value="Amidase_CS"/>
</dbReference>
<keyword evidence="6" id="KW-1185">Reference proteome</keyword>
<comment type="similarity">
    <text evidence="2">Belongs to the amidase family.</text>
</comment>
<evidence type="ECO:0000256" key="2">
    <source>
        <dbReference type="ARBA" id="ARBA00009199"/>
    </source>
</evidence>
<dbReference type="PANTHER" id="PTHR11895:SF7">
    <property type="entry name" value="GLUTAMYL-TRNA(GLN) AMIDOTRANSFERASE SUBUNIT A, MITOCHONDRIAL"/>
    <property type="match status" value="1"/>
</dbReference>
<dbReference type="Pfam" id="PF01425">
    <property type="entry name" value="Amidase"/>
    <property type="match status" value="1"/>
</dbReference>
<keyword evidence="5" id="KW-0378">Hydrolase</keyword>
<dbReference type="InterPro" id="IPR023631">
    <property type="entry name" value="Amidase_dom"/>
</dbReference>
<comment type="catalytic activity">
    <reaction evidence="1">
        <text>a monocarboxylic acid amide + H2O = a monocarboxylate + NH4(+)</text>
        <dbReference type="Rhea" id="RHEA:12020"/>
        <dbReference type="ChEBI" id="CHEBI:15377"/>
        <dbReference type="ChEBI" id="CHEBI:28938"/>
        <dbReference type="ChEBI" id="CHEBI:35757"/>
        <dbReference type="ChEBI" id="CHEBI:83628"/>
        <dbReference type="EC" id="3.5.1.4"/>
    </reaction>
</comment>
<dbReference type="EC" id="3.5.1.4" evidence="3"/>
<dbReference type="EMBL" id="CP108021">
    <property type="protein sequence ID" value="WUM22052.1"/>
    <property type="molecule type" value="Genomic_DNA"/>
</dbReference>
<evidence type="ECO:0000259" key="4">
    <source>
        <dbReference type="Pfam" id="PF01425"/>
    </source>
</evidence>
<dbReference type="AlphaFoldDB" id="A0AAU4K7T4"/>
<evidence type="ECO:0000256" key="3">
    <source>
        <dbReference type="ARBA" id="ARBA00012922"/>
    </source>
</evidence>
<dbReference type="SUPFAM" id="SSF75304">
    <property type="entry name" value="Amidase signature (AS) enzymes"/>
    <property type="match status" value="1"/>
</dbReference>
<dbReference type="RefSeq" id="WP_328858986.1">
    <property type="nucleotide sequence ID" value="NZ_CP108021.1"/>
</dbReference>
<feature type="domain" description="Amidase" evidence="4">
    <location>
        <begin position="36"/>
        <end position="457"/>
    </location>
</feature>
<dbReference type="InterPro" id="IPR000120">
    <property type="entry name" value="Amidase"/>
</dbReference>
<accession>A0AAU4K7T4</accession>
<dbReference type="Proteomes" id="UP001432128">
    <property type="component" value="Chromosome"/>
</dbReference>
<evidence type="ECO:0000313" key="6">
    <source>
        <dbReference type="Proteomes" id="UP001432128"/>
    </source>
</evidence>
<name>A0AAU4K7T4_9NOCA</name>
<dbReference type="PANTHER" id="PTHR11895">
    <property type="entry name" value="TRANSAMIDASE"/>
    <property type="match status" value="1"/>
</dbReference>
<dbReference type="KEGG" id="whr:OG579_09915"/>
<reference evidence="5 6" key="1">
    <citation type="submission" date="2022-10" db="EMBL/GenBank/DDBJ databases">
        <title>The complete genomes of actinobacterial strains from the NBC collection.</title>
        <authorList>
            <person name="Joergensen T.S."/>
            <person name="Alvarez Arevalo M."/>
            <person name="Sterndorff E.B."/>
            <person name="Faurdal D."/>
            <person name="Vuksanovic O."/>
            <person name="Mourched A.-S."/>
            <person name="Charusanti P."/>
            <person name="Shaw S."/>
            <person name="Blin K."/>
            <person name="Weber T."/>
        </authorList>
    </citation>
    <scope>NUCLEOTIDE SEQUENCE [LARGE SCALE GENOMIC DNA]</scope>
    <source>
        <strain evidence="5 6">NBC_00319</strain>
    </source>
</reference>
<protein>
    <recommendedName>
        <fullName evidence="3">amidase</fullName>
        <ecNumber evidence="3">3.5.1.4</ecNumber>
    </recommendedName>
</protein>
<organism evidence="5 6">
    <name type="scientific">Williamsia herbipolensis</name>
    <dbReference type="NCBI Taxonomy" id="1603258"/>
    <lineage>
        <taxon>Bacteria</taxon>
        <taxon>Bacillati</taxon>
        <taxon>Actinomycetota</taxon>
        <taxon>Actinomycetes</taxon>
        <taxon>Mycobacteriales</taxon>
        <taxon>Nocardiaceae</taxon>
        <taxon>Williamsia</taxon>
    </lineage>
</organism>
<evidence type="ECO:0000313" key="5">
    <source>
        <dbReference type="EMBL" id="WUM22052.1"/>
    </source>
</evidence>
<sequence length="480" mass="50666">MSGSHRRHAFTDDALGDLDATGVAAAIAAGDISSAEAVAAAIARAEAVNPHLNAVQTPDYDRATAFARSPGTGVFAGVPTVIKDNTDVAGLASNQGSLAVNATPAKRNAAVTDQYLSTGLISLGKSTMPEFGFNASTEYEDLPPTRNPWDTEFSAGASSGGSAALVAAGVVPIAHANDGGGSIRIPAAACGLVGLKMTRGRELPDAHAKDMPVNLVSNGALTRSVRDTAHFAAQIERYRPAPSLRPIGLVEGPSPKRLRIGVVNRSLSEFPVDEATRAAVAETARRLADLGHDVREIGLPLPERDLTRFKDDFIHLWGLLAFGVQKFGSRVMSPDFDGDRTESLTRGLSSQFLRNAWRTPTALWRLRAAEAKYHNSFADLDAMVSPVVAHTTPELGYLSPANGFDVLFPRLIAYVAFTPLNNAAGGPAISLPLGRTATGMPLGVQISADHGDERTLLELAWELEVDRPFARIQDPVSEGA</sequence>
<dbReference type="GO" id="GO:0004040">
    <property type="term" value="F:amidase activity"/>
    <property type="evidence" value="ECO:0007669"/>
    <property type="project" value="UniProtKB-EC"/>
</dbReference>
<dbReference type="InterPro" id="IPR036928">
    <property type="entry name" value="AS_sf"/>
</dbReference>
<dbReference type="Gene3D" id="3.90.1300.10">
    <property type="entry name" value="Amidase signature (AS) domain"/>
    <property type="match status" value="1"/>
</dbReference>
<gene>
    <name evidence="5" type="ORF">OG579_09915</name>
</gene>